<comment type="caution">
    <text evidence="2">The sequence shown here is derived from an EMBL/GenBank/DDBJ whole genome shotgun (WGS) entry which is preliminary data.</text>
</comment>
<gene>
    <name evidence="2" type="ORF">I553_8875</name>
</gene>
<feature type="region of interest" description="Disordered" evidence="1">
    <location>
        <begin position="1"/>
        <end position="37"/>
    </location>
</feature>
<name>X8CLY4_MYCXE</name>
<reference evidence="2" key="1">
    <citation type="submission" date="2014-01" db="EMBL/GenBank/DDBJ databases">
        <authorList>
            <person name="Brown-Elliot B."/>
            <person name="Wallace R."/>
            <person name="Lenaerts A."/>
            <person name="Ordway D."/>
            <person name="DeGroote M.A."/>
            <person name="Parker T."/>
            <person name="Sizemore C."/>
            <person name="Tallon L.J."/>
            <person name="Sadzewicz L.K."/>
            <person name="Sengamalay N."/>
            <person name="Fraser C.M."/>
            <person name="Hine E."/>
            <person name="Shefchek K.A."/>
            <person name="Das S.P."/>
            <person name="Tettelin H."/>
        </authorList>
    </citation>
    <scope>NUCLEOTIDE SEQUENCE [LARGE SCALE GENOMIC DNA]</scope>
    <source>
        <strain evidence="2">4042</strain>
    </source>
</reference>
<evidence type="ECO:0000313" key="2">
    <source>
        <dbReference type="EMBL" id="EUA56821.1"/>
    </source>
</evidence>
<proteinExistence type="predicted"/>
<organism evidence="2">
    <name type="scientific">Mycobacterium xenopi 4042</name>
    <dbReference type="NCBI Taxonomy" id="1299334"/>
    <lineage>
        <taxon>Bacteria</taxon>
        <taxon>Bacillati</taxon>
        <taxon>Actinomycetota</taxon>
        <taxon>Actinomycetes</taxon>
        <taxon>Mycobacteriales</taxon>
        <taxon>Mycobacteriaceae</taxon>
        <taxon>Mycobacterium</taxon>
    </lineage>
</organism>
<sequence length="37" mass="3971">MITPTVAEAGSRRRARARRSGAAARSRCCQPRATAAR</sequence>
<evidence type="ECO:0000256" key="1">
    <source>
        <dbReference type="SAM" id="MobiDB-lite"/>
    </source>
</evidence>
<accession>X8CLY4</accession>
<dbReference type="EMBL" id="JAOB01000029">
    <property type="protein sequence ID" value="EUA56821.1"/>
    <property type="molecule type" value="Genomic_DNA"/>
</dbReference>
<dbReference type="AlphaFoldDB" id="X8CLY4"/>
<protein>
    <submittedName>
        <fullName evidence="2">Uncharacterized protein</fullName>
    </submittedName>
</protein>